<accession>A0A5B7JSA0</accession>
<evidence type="ECO:0000313" key="3">
    <source>
        <dbReference type="Proteomes" id="UP000324222"/>
    </source>
</evidence>
<feature type="region of interest" description="Disordered" evidence="1">
    <location>
        <begin position="57"/>
        <end position="101"/>
    </location>
</feature>
<name>A0A5B7JSA0_PORTR</name>
<evidence type="ECO:0000256" key="1">
    <source>
        <dbReference type="SAM" id="MobiDB-lite"/>
    </source>
</evidence>
<protein>
    <submittedName>
        <fullName evidence="2">Uncharacterized protein</fullName>
    </submittedName>
</protein>
<gene>
    <name evidence="2" type="ORF">E2C01_094374</name>
</gene>
<evidence type="ECO:0000313" key="2">
    <source>
        <dbReference type="EMBL" id="MPC98982.1"/>
    </source>
</evidence>
<feature type="compositionally biased region" description="Polar residues" evidence="1">
    <location>
        <begin position="88"/>
        <end position="101"/>
    </location>
</feature>
<keyword evidence="3" id="KW-1185">Reference proteome</keyword>
<comment type="caution">
    <text evidence="2">The sequence shown here is derived from an EMBL/GenBank/DDBJ whole genome shotgun (WGS) entry which is preliminary data.</text>
</comment>
<organism evidence="2 3">
    <name type="scientific">Portunus trituberculatus</name>
    <name type="common">Swimming crab</name>
    <name type="synonym">Neptunus trituberculatus</name>
    <dbReference type="NCBI Taxonomy" id="210409"/>
    <lineage>
        <taxon>Eukaryota</taxon>
        <taxon>Metazoa</taxon>
        <taxon>Ecdysozoa</taxon>
        <taxon>Arthropoda</taxon>
        <taxon>Crustacea</taxon>
        <taxon>Multicrustacea</taxon>
        <taxon>Malacostraca</taxon>
        <taxon>Eumalacostraca</taxon>
        <taxon>Eucarida</taxon>
        <taxon>Decapoda</taxon>
        <taxon>Pleocyemata</taxon>
        <taxon>Brachyura</taxon>
        <taxon>Eubrachyura</taxon>
        <taxon>Portunoidea</taxon>
        <taxon>Portunidae</taxon>
        <taxon>Portuninae</taxon>
        <taxon>Portunus</taxon>
    </lineage>
</organism>
<dbReference type="AlphaFoldDB" id="A0A5B7JSA0"/>
<dbReference type="Proteomes" id="UP000324222">
    <property type="component" value="Unassembled WGS sequence"/>
</dbReference>
<feature type="region of interest" description="Disordered" evidence="1">
    <location>
        <begin position="1"/>
        <end position="22"/>
    </location>
</feature>
<proteinExistence type="predicted"/>
<sequence length="113" mass="12535">MVVAHSHPPNYTGDHGHLKNNNRDETVTCLSASPLNKRGQTQKLGKCSKTSYTFPWNNKPVAPHRHSLTSSKPATQKEEGTTPRPRLLSTQNSLATRVSTLCQEPKSERVYLG</sequence>
<reference evidence="2 3" key="1">
    <citation type="submission" date="2019-05" db="EMBL/GenBank/DDBJ databases">
        <title>Another draft genome of Portunus trituberculatus and its Hox gene families provides insights of decapod evolution.</title>
        <authorList>
            <person name="Jeong J.-H."/>
            <person name="Song I."/>
            <person name="Kim S."/>
            <person name="Choi T."/>
            <person name="Kim D."/>
            <person name="Ryu S."/>
            <person name="Kim W."/>
        </authorList>
    </citation>
    <scope>NUCLEOTIDE SEQUENCE [LARGE SCALE GENOMIC DNA]</scope>
    <source>
        <tissue evidence="2">Muscle</tissue>
    </source>
</reference>
<dbReference type="EMBL" id="VSRR010116483">
    <property type="protein sequence ID" value="MPC98982.1"/>
    <property type="molecule type" value="Genomic_DNA"/>
</dbReference>